<keyword evidence="4" id="KW-1185">Reference proteome</keyword>
<dbReference type="Proteomes" id="UP001319080">
    <property type="component" value="Unassembled WGS sequence"/>
</dbReference>
<dbReference type="CDD" id="cd07129">
    <property type="entry name" value="ALDH_KGSADH"/>
    <property type="match status" value="1"/>
</dbReference>
<dbReference type="InterPro" id="IPR016162">
    <property type="entry name" value="Ald_DH_N"/>
</dbReference>
<dbReference type="Gene3D" id="3.40.605.10">
    <property type="entry name" value="Aldehyde Dehydrogenase, Chain A, domain 1"/>
    <property type="match status" value="1"/>
</dbReference>
<dbReference type="InterPro" id="IPR044151">
    <property type="entry name" value="ALDH_KGSADH"/>
</dbReference>
<dbReference type="EMBL" id="JAHESE010000036">
    <property type="protein sequence ID" value="MBT1711538.1"/>
    <property type="molecule type" value="Genomic_DNA"/>
</dbReference>
<accession>A0AAP2GVX6</accession>
<organism evidence="3 4">
    <name type="scientific">Dawidia cretensis</name>
    <dbReference type="NCBI Taxonomy" id="2782350"/>
    <lineage>
        <taxon>Bacteria</taxon>
        <taxon>Pseudomonadati</taxon>
        <taxon>Bacteroidota</taxon>
        <taxon>Cytophagia</taxon>
        <taxon>Cytophagales</taxon>
        <taxon>Chryseotaleaceae</taxon>
        <taxon>Dawidia</taxon>
    </lineage>
</organism>
<keyword evidence="1" id="KW-0560">Oxidoreductase</keyword>
<feature type="domain" description="Aldehyde dehydrogenase" evidence="2">
    <location>
        <begin position="3"/>
        <end position="420"/>
    </location>
</feature>
<proteinExistence type="predicted"/>
<dbReference type="InterPro" id="IPR015590">
    <property type="entry name" value="Aldehyde_DH_dom"/>
</dbReference>
<dbReference type="PANTHER" id="PTHR43353">
    <property type="entry name" value="SUCCINATE-SEMIALDEHYDE DEHYDROGENASE, MITOCHONDRIAL"/>
    <property type="match status" value="1"/>
</dbReference>
<dbReference type="Gene3D" id="3.40.309.10">
    <property type="entry name" value="Aldehyde Dehydrogenase, Chain A, domain 2"/>
    <property type="match status" value="1"/>
</dbReference>
<dbReference type="GO" id="GO:0016620">
    <property type="term" value="F:oxidoreductase activity, acting on the aldehyde or oxo group of donors, NAD or NADP as acceptor"/>
    <property type="evidence" value="ECO:0007669"/>
    <property type="project" value="InterPro"/>
</dbReference>
<dbReference type="PANTHER" id="PTHR43353:SF3">
    <property type="entry name" value="ALDEHYDE DEHYDROGENASE-RELATED"/>
    <property type="match status" value="1"/>
</dbReference>
<evidence type="ECO:0000313" key="3">
    <source>
        <dbReference type="EMBL" id="MBT1711538.1"/>
    </source>
</evidence>
<reference evidence="3 4" key="1">
    <citation type="submission" date="2021-05" db="EMBL/GenBank/DDBJ databases">
        <title>A Polyphasic approach of four new species of the genus Ohtaekwangia: Ohtaekwangia histidinii sp. nov., Ohtaekwangia cretensis sp. nov., Ohtaekwangia indiensis sp. nov., Ohtaekwangia reichenbachii sp. nov. from diverse environment.</title>
        <authorList>
            <person name="Octaviana S."/>
        </authorList>
    </citation>
    <scope>NUCLEOTIDE SEQUENCE [LARGE SCALE GENOMIC DNA]</scope>
    <source>
        <strain evidence="3 4">PWU5</strain>
    </source>
</reference>
<gene>
    <name evidence="3" type="ORF">KK062_25065</name>
</gene>
<evidence type="ECO:0000313" key="4">
    <source>
        <dbReference type="Proteomes" id="UP001319080"/>
    </source>
</evidence>
<sequence>MGPEQLDNVLQQAAQAFDVYRVVGGARKAAFLEAIAAGIEAITDELVPLAQAETHLPEARLRGEIGRTTGQLRAFAALVAEGHWVQATIDTARPERKPLAKPDLRKMLVPLGPVVVFGASNFPFAFSTAGGDTASALAAGCSVIVKSHPAHPRTSARVAAVITTVARATGMPADVFQHIEDSSIEVGQQLVTHPVTQAVAFTGSQQGGMALYRLAAQRPDPIPVFAEMGSVNPVVVLPEIIKTNTALPTILAASIVQGVGQFCTNPGLLFILRGDGLGGFLTALGDAIHNSAPGTMLHTGIAKNYSIKKANATAQAGVEVLGTAMNAHDDTQGVPTVARVHARDFIRNPALHEEVFGPFSLVITCDSIDELREALAALPGQLTTSLFGTTAELGQQAGLVAALQKRCGRMIFNGVPTGVEVCKAMQHGGPFPATTDARFTSVGTDALYRFVRPFSYQDAPEALLPPELRNDNPQRILRCIDNKWTTESVLA</sequence>
<evidence type="ECO:0000259" key="2">
    <source>
        <dbReference type="Pfam" id="PF00171"/>
    </source>
</evidence>
<protein>
    <submittedName>
        <fullName evidence="3">Aldehyde dehydrogenase (NADP(+))</fullName>
    </submittedName>
</protein>
<dbReference type="InterPro" id="IPR016161">
    <property type="entry name" value="Ald_DH/histidinol_DH"/>
</dbReference>
<comment type="caution">
    <text evidence="3">The sequence shown here is derived from an EMBL/GenBank/DDBJ whole genome shotgun (WGS) entry which is preliminary data.</text>
</comment>
<dbReference type="InterPro" id="IPR050740">
    <property type="entry name" value="Aldehyde_DH_Superfamily"/>
</dbReference>
<dbReference type="AlphaFoldDB" id="A0AAP2GVX6"/>
<evidence type="ECO:0000256" key="1">
    <source>
        <dbReference type="ARBA" id="ARBA00023002"/>
    </source>
</evidence>
<name>A0AAP2GVX6_9BACT</name>
<dbReference type="Pfam" id="PF00171">
    <property type="entry name" value="Aldedh"/>
    <property type="match status" value="1"/>
</dbReference>
<dbReference type="SUPFAM" id="SSF53720">
    <property type="entry name" value="ALDH-like"/>
    <property type="match status" value="1"/>
</dbReference>
<dbReference type="InterPro" id="IPR016163">
    <property type="entry name" value="Ald_DH_C"/>
</dbReference>